<dbReference type="EMBL" id="FOHG01000027">
    <property type="protein sequence ID" value="SET11718.1"/>
    <property type="molecule type" value="Genomic_DNA"/>
</dbReference>
<dbReference type="AlphaFoldDB" id="A0A1I0BY06"/>
<reference evidence="6 7" key="1">
    <citation type="submission" date="2016-10" db="EMBL/GenBank/DDBJ databases">
        <authorList>
            <person name="Varghese N."/>
            <person name="Submissions S."/>
        </authorList>
    </citation>
    <scope>NUCLEOTIDE SEQUENCE [LARGE SCALE GENOMIC DNA]</scope>
    <source>
        <strain evidence="4 7">WG2</strain>
        <strain evidence="5 6">WG5</strain>
    </source>
</reference>
<evidence type="ECO:0000259" key="3">
    <source>
        <dbReference type="PROSITE" id="PS51000"/>
    </source>
</evidence>
<evidence type="ECO:0000313" key="5">
    <source>
        <dbReference type="EMBL" id="SET11718.1"/>
    </source>
</evidence>
<dbReference type="InterPro" id="IPR001034">
    <property type="entry name" value="DeoR_HTH"/>
</dbReference>
<dbReference type="InterPro" id="IPR012872">
    <property type="entry name" value="DUF1670"/>
</dbReference>
<dbReference type="RefSeq" id="WP_089720527.1">
    <property type="nucleotide sequence ID" value="NZ_FNBJ01000028.1"/>
</dbReference>
<keyword evidence="2" id="KW-0804">Transcription</keyword>
<gene>
    <name evidence="4" type="ORF">SAMN04488598_12831</name>
    <name evidence="5" type="ORF">SAMN04515652_1275</name>
</gene>
<dbReference type="Pfam" id="PF07900">
    <property type="entry name" value="DUF1670"/>
    <property type="match status" value="1"/>
</dbReference>
<dbReference type="InterPro" id="IPR036390">
    <property type="entry name" value="WH_DNA-bd_sf"/>
</dbReference>
<evidence type="ECO:0000256" key="1">
    <source>
        <dbReference type="ARBA" id="ARBA00023015"/>
    </source>
</evidence>
<dbReference type="SMART" id="SM00420">
    <property type="entry name" value="HTH_DEOR"/>
    <property type="match status" value="1"/>
</dbReference>
<dbReference type="InterPro" id="IPR036388">
    <property type="entry name" value="WH-like_DNA-bd_sf"/>
</dbReference>
<evidence type="ECO:0000313" key="6">
    <source>
        <dbReference type="Proteomes" id="UP000198612"/>
    </source>
</evidence>
<dbReference type="Gene3D" id="1.10.10.10">
    <property type="entry name" value="Winged helix-like DNA-binding domain superfamily/Winged helix DNA-binding domain"/>
    <property type="match status" value="1"/>
</dbReference>
<name>A0A1I0BY06_9FIRM</name>
<dbReference type="Proteomes" id="UP000198612">
    <property type="component" value="Unassembled WGS sequence"/>
</dbReference>
<protein>
    <recommendedName>
        <fullName evidence="3">HTH deoR-type domain-containing protein</fullName>
    </recommendedName>
</protein>
<dbReference type="Proteomes" id="UP000199519">
    <property type="component" value="Unassembled WGS sequence"/>
</dbReference>
<feature type="domain" description="HTH deoR-type" evidence="3">
    <location>
        <begin position="107"/>
        <end position="162"/>
    </location>
</feature>
<evidence type="ECO:0000313" key="7">
    <source>
        <dbReference type="Proteomes" id="UP000199519"/>
    </source>
</evidence>
<dbReference type="PROSITE" id="PS51000">
    <property type="entry name" value="HTH_DEOR_2"/>
    <property type="match status" value="1"/>
</dbReference>
<sequence>MPKTELDRVTVKTLDSQYEYILRERFEYSPREAQAIVEAANEVYQLNHYDPSYHVSEDKIVRTVISKKASHGPVLEDLPKVQVTLTESITKEDKKLFRIENKSTLRRVKILRMAEESLEQGGLLTQEDLADILEVSPRTIRRDIKKLKDKGFSVPTRGTYQDIGPGVSHKTKIIELYLEYNTYSEIQRKTRHSPGAIKRYINDFGRVLLALKNKLSIKETAHIVGISEKLVKEYTELYFKYNSSEYKERIADIVNIAEEKASVKTEAKKGVIK</sequence>
<dbReference type="GO" id="GO:0003700">
    <property type="term" value="F:DNA-binding transcription factor activity"/>
    <property type="evidence" value="ECO:0007669"/>
    <property type="project" value="InterPro"/>
</dbReference>
<keyword evidence="7" id="KW-1185">Reference proteome</keyword>
<accession>A0A1I0BY06</accession>
<evidence type="ECO:0000313" key="4">
    <source>
        <dbReference type="EMBL" id="SDF86775.1"/>
    </source>
</evidence>
<evidence type="ECO:0000256" key="2">
    <source>
        <dbReference type="ARBA" id="ARBA00023163"/>
    </source>
</evidence>
<dbReference type="SUPFAM" id="SSF46785">
    <property type="entry name" value="Winged helix' DNA-binding domain"/>
    <property type="match status" value="1"/>
</dbReference>
<organism evidence="5 6">
    <name type="scientific">Halanaerobium congolense</name>
    <dbReference type="NCBI Taxonomy" id="54121"/>
    <lineage>
        <taxon>Bacteria</taxon>
        <taxon>Bacillati</taxon>
        <taxon>Bacillota</taxon>
        <taxon>Clostridia</taxon>
        <taxon>Halanaerobiales</taxon>
        <taxon>Halanaerobiaceae</taxon>
        <taxon>Halanaerobium</taxon>
    </lineage>
</organism>
<dbReference type="EMBL" id="FNBJ01000028">
    <property type="protein sequence ID" value="SDF86775.1"/>
    <property type="molecule type" value="Genomic_DNA"/>
</dbReference>
<keyword evidence="1" id="KW-0805">Transcription regulation</keyword>
<proteinExistence type="predicted"/>